<evidence type="ECO:0000256" key="5">
    <source>
        <dbReference type="PROSITE-ProRule" id="PRU00309"/>
    </source>
</evidence>
<accession>V5HCX6</accession>
<organism evidence="8">
    <name type="scientific">Ixodes ricinus</name>
    <name type="common">Common tick</name>
    <name type="synonym">Acarus ricinus</name>
    <dbReference type="NCBI Taxonomy" id="34613"/>
    <lineage>
        <taxon>Eukaryota</taxon>
        <taxon>Metazoa</taxon>
        <taxon>Ecdysozoa</taxon>
        <taxon>Arthropoda</taxon>
        <taxon>Chelicerata</taxon>
        <taxon>Arachnida</taxon>
        <taxon>Acari</taxon>
        <taxon>Parasitiformes</taxon>
        <taxon>Ixodida</taxon>
        <taxon>Ixodoidea</taxon>
        <taxon>Ixodidae</taxon>
        <taxon>Ixodinae</taxon>
        <taxon>Ixodes</taxon>
    </lineage>
</organism>
<evidence type="ECO:0000256" key="6">
    <source>
        <dbReference type="SAM" id="MobiDB-lite"/>
    </source>
</evidence>
<keyword evidence="1" id="KW-0479">Metal-binding</keyword>
<dbReference type="GO" id="GO:0008270">
    <property type="term" value="F:zinc ion binding"/>
    <property type="evidence" value="ECO:0007669"/>
    <property type="project" value="UniProtKB-KW"/>
</dbReference>
<evidence type="ECO:0000256" key="2">
    <source>
        <dbReference type="ARBA" id="ARBA00022771"/>
    </source>
</evidence>
<reference evidence="8" key="1">
    <citation type="journal article" date="2015" name="Sci. Rep.">
        <title>Tissue- and time-dependent transcription in Ixodes ricinus salivary glands and midguts when blood feeding on the vertebrate host.</title>
        <authorList>
            <person name="Kotsyfakis M."/>
            <person name="Schwarz A."/>
            <person name="Erhart J."/>
            <person name="Ribeiro J.M."/>
        </authorList>
    </citation>
    <scope>NUCLEOTIDE SEQUENCE</scope>
    <source>
        <tissue evidence="8">Salivary gland and midgut</tissue>
    </source>
</reference>
<name>V5HCX6_IXORI</name>
<keyword evidence="3" id="KW-0862">Zinc</keyword>
<evidence type="ECO:0000259" key="7">
    <source>
        <dbReference type="PROSITE" id="PS50950"/>
    </source>
</evidence>
<feature type="domain" description="THAP-type" evidence="7">
    <location>
        <begin position="1"/>
        <end position="84"/>
    </location>
</feature>
<keyword evidence="2 5" id="KW-0863">Zinc-finger</keyword>
<protein>
    <submittedName>
        <fullName evidence="8">Putative thap domain protein</fullName>
    </submittedName>
</protein>
<dbReference type="SUPFAM" id="SSF57716">
    <property type="entry name" value="Glucocorticoid receptor-like (DNA-binding domain)"/>
    <property type="match status" value="1"/>
</dbReference>
<dbReference type="Pfam" id="PF05485">
    <property type="entry name" value="THAP"/>
    <property type="match status" value="1"/>
</dbReference>
<feature type="region of interest" description="Disordered" evidence="6">
    <location>
        <begin position="99"/>
        <end position="127"/>
    </location>
</feature>
<dbReference type="PROSITE" id="PS50950">
    <property type="entry name" value="ZF_THAP"/>
    <property type="match status" value="1"/>
</dbReference>
<evidence type="ECO:0000313" key="8">
    <source>
        <dbReference type="EMBL" id="JAB81385.1"/>
    </source>
</evidence>
<proteinExistence type="evidence at transcript level"/>
<evidence type="ECO:0000256" key="3">
    <source>
        <dbReference type="ARBA" id="ARBA00022833"/>
    </source>
</evidence>
<dbReference type="EMBL" id="GANP01003083">
    <property type="protein sequence ID" value="JAB81385.1"/>
    <property type="molecule type" value="mRNA"/>
</dbReference>
<dbReference type="PANTHER" id="PTHR46600">
    <property type="entry name" value="THAP DOMAIN-CONTAINING"/>
    <property type="match status" value="1"/>
</dbReference>
<dbReference type="AlphaFoldDB" id="V5HCX6"/>
<evidence type="ECO:0000256" key="4">
    <source>
        <dbReference type="ARBA" id="ARBA00023125"/>
    </source>
</evidence>
<keyword evidence="4 5" id="KW-0238">DNA-binding</keyword>
<sequence length="203" mass="22946">MPQRCSAVGCSNDSKRNRGLSFFRFPCASLHPTKRQLWIRAIRRNNADGSPWQPSDYSRVCGNHFEQGAPSRCKDHPDYVPSIFAYKPRLQRDSAARFDRARTRHDKKMVTASAKNANKASKQLSPPAVEQQETDTMAEVVDNSEDQCTLSTDTANDMCVAEDCDAATPLRDIHQRRLLESRIVELGWVVLLEEGPSFPQLPR</sequence>
<dbReference type="PANTHER" id="PTHR46600:SF11">
    <property type="entry name" value="THAP DOMAIN-CONTAINING PROTEIN 10"/>
    <property type="match status" value="1"/>
</dbReference>
<dbReference type="GO" id="GO:0043565">
    <property type="term" value="F:sequence-specific DNA binding"/>
    <property type="evidence" value="ECO:0007669"/>
    <property type="project" value="InterPro"/>
</dbReference>
<dbReference type="InterPro" id="IPR006612">
    <property type="entry name" value="THAP_Znf"/>
</dbReference>
<feature type="compositionally biased region" description="Low complexity" evidence="6">
    <location>
        <begin position="112"/>
        <end position="122"/>
    </location>
</feature>
<dbReference type="SMART" id="SM00980">
    <property type="entry name" value="THAP"/>
    <property type="match status" value="1"/>
</dbReference>
<evidence type="ECO:0000256" key="1">
    <source>
        <dbReference type="ARBA" id="ARBA00022723"/>
    </source>
</evidence>
<dbReference type="InterPro" id="IPR026516">
    <property type="entry name" value="THAP1/10"/>
</dbReference>